<evidence type="ECO:0000313" key="2">
    <source>
        <dbReference type="EnsemblPlants" id="TraesCS3D02G536100.1"/>
    </source>
</evidence>
<dbReference type="AlphaFoldDB" id="A0A3B6H4Q9"/>
<protein>
    <submittedName>
        <fullName evidence="2">Uncharacterized protein</fullName>
    </submittedName>
</protein>
<dbReference type="OMA" id="PWPVIQQ"/>
<dbReference type="OrthoDB" id="696051at2759"/>
<evidence type="ECO:0000256" key="1">
    <source>
        <dbReference type="SAM" id="Coils"/>
    </source>
</evidence>
<keyword evidence="1" id="KW-0175">Coiled coil</keyword>
<dbReference type="PANTHER" id="PTHR35163">
    <property type="entry name" value="OS02G0467300 PROTEIN"/>
    <property type="match status" value="1"/>
</dbReference>
<dbReference type="SMR" id="A0A3B6H4Q9"/>
<dbReference type="EnsemblPlants" id="TraesCS3D02G536100.1">
    <property type="protein sequence ID" value="TraesCS3D02G536100.1"/>
    <property type="gene ID" value="TraesCS3D02G536100"/>
</dbReference>
<feature type="coiled-coil region" evidence="1">
    <location>
        <begin position="154"/>
        <end position="235"/>
    </location>
</feature>
<proteinExistence type="predicted"/>
<dbReference type="Gramene" id="TraesCS3D03G1183600.1">
    <property type="protein sequence ID" value="TraesCS3D03G1183600.1.CDS"/>
    <property type="gene ID" value="TraesCS3D03G1183600"/>
</dbReference>
<organism evidence="2">
    <name type="scientific">Triticum aestivum</name>
    <name type="common">Wheat</name>
    <dbReference type="NCBI Taxonomy" id="4565"/>
    <lineage>
        <taxon>Eukaryota</taxon>
        <taxon>Viridiplantae</taxon>
        <taxon>Streptophyta</taxon>
        <taxon>Embryophyta</taxon>
        <taxon>Tracheophyta</taxon>
        <taxon>Spermatophyta</taxon>
        <taxon>Magnoliopsida</taxon>
        <taxon>Liliopsida</taxon>
        <taxon>Poales</taxon>
        <taxon>Poaceae</taxon>
        <taxon>BOP clade</taxon>
        <taxon>Pooideae</taxon>
        <taxon>Triticodae</taxon>
        <taxon>Triticeae</taxon>
        <taxon>Triticinae</taxon>
        <taxon>Triticum</taxon>
    </lineage>
</organism>
<sequence length="276" mass="32039">MPSWPNSNETSDDDDEYMSEFSSMQMEYFQTPDTVIDPSFCGLVTESDRRCILHRQRAGKFVAFEGTDTGRRFIGCATEWVDAPWPVIQQRCLSKLWDMYHEQNLGRAHDNEAHGIKVAKLQKEFDSLANQYSLPVDDVSKLFDYQDGIKSHDMDCTSQAINELKEKKKQLEEQAKIELQMEKLKLKKEQRCILQSQADIIQNTRKAMKELEVEKDLFKEEKKKLENVIAELLKVGHGCKKKLDKIKEVVITTRKRAIDDMDTNDAPDMWCATTIY</sequence>
<keyword evidence="3" id="KW-1185">Reference proteome</keyword>
<reference evidence="2" key="2">
    <citation type="submission" date="2018-10" db="UniProtKB">
        <authorList>
            <consortium name="EnsemblPlants"/>
        </authorList>
    </citation>
    <scope>IDENTIFICATION</scope>
</reference>
<dbReference type="Gramene" id="TraesCS3D02G536100.1">
    <property type="protein sequence ID" value="TraesCS3D02G536100.1"/>
    <property type="gene ID" value="TraesCS3D02G536100"/>
</dbReference>
<dbReference type="PANTHER" id="PTHR35163:SF13">
    <property type="entry name" value="NB-ARC DOMAIN-CONTAINING PROTEIN"/>
    <property type="match status" value="1"/>
</dbReference>
<name>A0A3B6H4Q9_WHEAT</name>
<evidence type="ECO:0000313" key="3">
    <source>
        <dbReference type="Proteomes" id="UP000019116"/>
    </source>
</evidence>
<reference evidence="2" key="1">
    <citation type="submission" date="2018-08" db="EMBL/GenBank/DDBJ databases">
        <authorList>
            <person name="Rossello M."/>
        </authorList>
    </citation>
    <scope>NUCLEOTIDE SEQUENCE [LARGE SCALE GENOMIC DNA]</scope>
    <source>
        <strain evidence="2">cv. Chinese Spring</strain>
    </source>
</reference>
<dbReference type="Proteomes" id="UP000019116">
    <property type="component" value="Chromosome 3D"/>
</dbReference>
<accession>A0A3B6H4Q9</accession>